<dbReference type="PROSITE" id="PS51192">
    <property type="entry name" value="HELICASE_ATP_BIND_1"/>
    <property type="match status" value="1"/>
</dbReference>
<dbReference type="EMBL" id="CP099424">
    <property type="protein sequence ID" value="USW55026.1"/>
    <property type="molecule type" value="Genomic_DNA"/>
</dbReference>
<dbReference type="Gene3D" id="3.40.50.10810">
    <property type="entry name" value="Tandem AAA-ATPase domain"/>
    <property type="match status" value="2"/>
</dbReference>
<dbReference type="Proteomes" id="UP001056384">
    <property type="component" value="Chromosome 7"/>
</dbReference>
<evidence type="ECO:0000313" key="6">
    <source>
        <dbReference type="EMBL" id="USW55026.1"/>
    </source>
</evidence>
<dbReference type="Pfam" id="PF00271">
    <property type="entry name" value="Helicase_C"/>
    <property type="match status" value="1"/>
</dbReference>
<dbReference type="InterPro" id="IPR001650">
    <property type="entry name" value="Helicase_C-like"/>
</dbReference>
<evidence type="ECO:0000259" key="5">
    <source>
        <dbReference type="PROSITE" id="PS51192"/>
    </source>
</evidence>
<dbReference type="Gene3D" id="3.40.50.300">
    <property type="entry name" value="P-loop containing nucleotide triphosphate hydrolases"/>
    <property type="match status" value="1"/>
</dbReference>
<feature type="compositionally biased region" description="Basic and acidic residues" evidence="4">
    <location>
        <begin position="71"/>
        <end position="95"/>
    </location>
</feature>
<reference evidence="6" key="1">
    <citation type="submission" date="2022-06" db="EMBL/GenBank/DDBJ databases">
        <title>Complete genome sequences of two strains of the flax pathogen Septoria linicola.</title>
        <authorList>
            <person name="Lapalu N."/>
            <person name="Simon A."/>
            <person name="Demenou B."/>
            <person name="Paumier D."/>
            <person name="Guillot M.-P."/>
            <person name="Gout L."/>
            <person name="Valade R."/>
        </authorList>
    </citation>
    <scope>NUCLEOTIDE SEQUENCE</scope>
    <source>
        <strain evidence="6">SE15195</strain>
    </source>
</reference>
<feature type="region of interest" description="Disordered" evidence="4">
    <location>
        <begin position="66"/>
        <end position="117"/>
    </location>
</feature>
<evidence type="ECO:0000256" key="3">
    <source>
        <dbReference type="ARBA" id="ARBA00022840"/>
    </source>
</evidence>
<evidence type="ECO:0000313" key="7">
    <source>
        <dbReference type="Proteomes" id="UP001056384"/>
    </source>
</evidence>
<dbReference type="PANTHER" id="PTHR45626">
    <property type="entry name" value="TRANSCRIPTION TERMINATION FACTOR 2-RELATED"/>
    <property type="match status" value="1"/>
</dbReference>
<organism evidence="6 7">
    <name type="scientific">Septoria linicola</name>
    <dbReference type="NCBI Taxonomy" id="215465"/>
    <lineage>
        <taxon>Eukaryota</taxon>
        <taxon>Fungi</taxon>
        <taxon>Dikarya</taxon>
        <taxon>Ascomycota</taxon>
        <taxon>Pezizomycotina</taxon>
        <taxon>Dothideomycetes</taxon>
        <taxon>Dothideomycetidae</taxon>
        <taxon>Mycosphaerellales</taxon>
        <taxon>Mycosphaerellaceae</taxon>
        <taxon>Septoria</taxon>
    </lineage>
</organism>
<dbReference type="InterPro" id="IPR050628">
    <property type="entry name" value="SNF2_RAD54_helicase_TF"/>
</dbReference>
<proteinExistence type="predicted"/>
<dbReference type="GO" id="GO:0008094">
    <property type="term" value="F:ATP-dependent activity, acting on DNA"/>
    <property type="evidence" value="ECO:0007669"/>
    <property type="project" value="TreeGrafter"/>
</dbReference>
<accession>A0A9Q9B0D8</accession>
<name>A0A9Q9B0D8_9PEZI</name>
<feature type="compositionally biased region" description="Basic and acidic residues" evidence="4">
    <location>
        <begin position="108"/>
        <end position="117"/>
    </location>
</feature>
<dbReference type="InterPro" id="IPR000330">
    <property type="entry name" value="SNF2_N"/>
</dbReference>
<dbReference type="GO" id="GO:0005524">
    <property type="term" value="F:ATP binding"/>
    <property type="evidence" value="ECO:0007669"/>
    <property type="project" value="UniProtKB-KW"/>
</dbReference>
<sequence length="718" mass="81230">MTAQMVPIDPPPRSKVTWKFPTEQVEALCTKLADAATTMPGLLDNHARWQEKRAVAVRKRSLRGLESSADFQKRMKGDKEESDSKPKSDFTKREESDDGAEDSAVIKPEVKAEPPTYDDRRLEASLKFIHAGAKKALQDPTQKTEHCISDELIPELETLPQSDGTLFKLRPHQRDGIGQLEYLEQENSAWILGDEPGLGKTAQVIGLIARSKPGTLIVCPKPLLSMWEAECGRLPSKVLAVYTGKDRQKLSLEQLRKAHVVLTSYEVVQSEFTEIETVENDWSLLRKGQTTKVLKIKGKRHSSGKGKAKLTPDAEEKEVNLMHSRSKGNLFAIDWYRVVLEEGHKIKTARSITSRACARLGERATMKGCITGTPFQNDYTDFYSMLRFMHLEPFDGESLFKRCFLKKVDTGFNPSGTATLSDDLELALIALRRCVTVRRTKDQMFDGERITGLLELKEIQIPVKLGDKNQEIRDKKKRLWDLAYCAWHKADPEEEKSGSFYQALTEGQLEAINPHLVNAKYGDCGRDDGEHIKDAKVADDEGEEKQNEKSGIDAMQQALRGENGQLQRRQGFKAWCLLQATGAYSSELIEATANQMEYVIKKEEYDAEQQPTDLEKRKYRRCGKILGFCSFLTANDALKLALKKRGIKVYELNGHTKGKDREEILRKFEELNENGTEKDFSKPETKADRYRVLLASPRVAVEGLNLKQAAYVFFLGLY</sequence>
<dbReference type="CDD" id="cd18008">
    <property type="entry name" value="DEXDc_SHPRH-like"/>
    <property type="match status" value="1"/>
</dbReference>
<evidence type="ECO:0000256" key="4">
    <source>
        <dbReference type="SAM" id="MobiDB-lite"/>
    </source>
</evidence>
<feature type="domain" description="Helicase ATP-binding" evidence="5">
    <location>
        <begin position="181"/>
        <end position="392"/>
    </location>
</feature>
<keyword evidence="6" id="KW-0347">Helicase</keyword>
<protein>
    <submittedName>
        <fullName evidence="6">Helicase, P-loop containing nucleoside triphosphate hydrolase, SNF2-like domain superfamily</fullName>
    </submittedName>
</protein>
<dbReference type="SUPFAM" id="SSF52540">
    <property type="entry name" value="P-loop containing nucleoside triphosphate hydrolases"/>
    <property type="match status" value="2"/>
</dbReference>
<keyword evidence="7" id="KW-1185">Reference proteome</keyword>
<dbReference type="AlphaFoldDB" id="A0A9Q9B0D8"/>
<dbReference type="InterPro" id="IPR014001">
    <property type="entry name" value="Helicase_ATP-bd"/>
</dbReference>
<dbReference type="Pfam" id="PF00176">
    <property type="entry name" value="SNF2-rel_dom"/>
    <property type="match status" value="1"/>
</dbReference>
<evidence type="ECO:0000256" key="1">
    <source>
        <dbReference type="ARBA" id="ARBA00022741"/>
    </source>
</evidence>
<evidence type="ECO:0000256" key="2">
    <source>
        <dbReference type="ARBA" id="ARBA00022801"/>
    </source>
</evidence>
<dbReference type="GO" id="GO:0005634">
    <property type="term" value="C:nucleus"/>
    <property type="evidence" value="ECO:0007669"/>
    <property type="project" value="TreeGrafter"/>
</dbReference>
<keyword evidence="3" id="KW-0067">ATP-binding</keyword>
<dbReference type="InterPro" id="IPR027417">
    <property type="entry name" value="P-loop_NTPase"/>
</dbReference>
<dbReference type="GO" id="GO:0016787">
    <property type="term" value="F:hydrolase activity"/>
    <property type="evidence" value="ECO:0007669"/>
    <property type="project" value="UniProtKB-KW"/>
</dbReference>
<dbReference type="InterPro" id="IPR038718">
    <property type="entry name" value="SNF2-like_sf"/>
</dbReference>
<dbReference type="SMART" id="SM00487">
    <property type="entry name" value="DEXDc"/>
    <property type="match status" value="1"/>
</dbReference>
<keyword evidence="1" id="KW-0547">Nucleotide-binding</keyword>
<dbReference type="GO" id="GO:0006281">
    <property type="term" value="P:DNA repair"/>
    <property type="evidence" value="ECO:0007669"/>
    <property type="project" value="TreeGrafter"/>
</dbReference>
<dbReference type="GO" id="GO:0004386">
    <property type="term" value="F:helicase activity"/>
    <property type="evidence" value="ECO:0007669"/>
    <property type="project" value="UniProtKB-KW"/>
</dbReference>
<keyword evidence="2 6" id="KW-0378">Hydrolase</keyword>
<gene>
    <name evidence="6" type="ORF">Slin15195_G083450</name>
</gene>